<dbReference type="OrthoDB" id="5342505at2"/>
<sequence>MTETVSVTSQGASPDQAEAREILESDSGLALQQVVQPGVGAAIWRRSLSSGFAEWIGNIPAGQLPALRALVDFRAVEGCIHAACDLSGLPAGTMRDLLASDIGALALMFAQVVRNPLMHLRFEAVTTDACRKFHVDQMPARLLCTYRGPGTQFGLRDASGQVVPAGKMRSGEVAILRGALWPGEEVTTLLHRSPPIAGTGEVRLFLALDPAVEPAAEARRLH</sequence>
<dbReference type="eggNOG" id="ENOG502ZV50">
    <property type="taxonomic scope" value="Bacteria"/>
</dbReference>
<proteinExistence type="predicted"/>
<dbReference type="RefSeq" id="WP_011747662.1">
    <property type="nucleotide sequence ID" value="NC_008686.1"/>
</dbReference>
<reference evidence="2" key="1">
    <citation type="submission" date="2006-12" db="EMBL/GenBank/DDBJ databases">
        <title>Complete sequence of chromosome 1 of Paracoccus denitrificans PD1222.</title>
        <authorList>
            <person name="Copeland A."/>
            <person name="Lucas S."/>
            <person name="Lapidus A."/>
            <person name="Barry K."/>
            <person name="Detter J.C."/>
            <person name="Glavina del Rio T."/>
            <person name="Hammon N."/>
            <person name="Israni S."/>
            <person name="Dalin E."/>
            <person name="Tice H."/>
            <person name="Pitluck S."/>
            <person name="Munk A.C."/>
            <person name="Brettin T."/>
            <person name="Bruce D."/>
            <person name="Han C."/>
            <person name="Tapia R."/>
            <person name="Gilna P."/>
            <person name="Schmutz J."/>
            <person name="Larimer F."/>
            <person name="Land M."/>
            <person name="Hauser L."/>
            <person name="Kyrpides N."/>
            <person name="Lykidis A."/>
            <person name="Spiro S."/>
            <person name="Richardson D.J."/>
            <person name="Moir J.W.B."/>
            <person name="Ferguson S.J."/>
            <person name="van Spanning R.J.M."/>
            <person name="Richardson P."/>
        </authorList>
    </citation>
    <scope>NUCLEOTIDE SEQUENCE [LARGE SCALE GENOMIC DNA]</scope>
    <source>
        <strain evidence="2">Pd 1222</strain>
    </source>
</reference>
<dbReference type="InterPro" id="IPR014955">
    <property type="entry name" value="DUF1826"/>
</dbReference>
<evidence type="ECO:0000313" key="1">
    <source>
        <dbReference type="EMBL" id="ABL69444.1"/>
    </source>
</evidence>
<dbReference type="GeneID" id="93449951"/>
<dbReference type="Proteomes" id="UP000000361">
    <property type="component" value="Chromosome 1"/>
</dbReference>
<dbReference type="KEGG" id="pde:Pden_1339"/>
<name>A1B1Q0_PARDP</name>
<dbReference type="AlphaFoldDB" id="A1B1Q0"/>
<accession>A1B1Q0</accession>
<keyword evidence="2" id="KW-1185">Reference proteome</keyword>
<gene>
    <name evidence="1" type="ordered locus">Pden_1339</name>
</gene>
<dbReference type="STRING" id="318586.Pden_1339"/>
<dbReference type="Pfam" id="PF08856">
    <property type="entry name" value="DUF1826"/>
    <property type="match status" value="1"/>
</dbReference>
<evidence type="ECO:0008006" key="3">
    <source>
        <dbReference type="Google" id="ProtNLM"/>
    </source>
</evidence>
<dbReference type="EMBL" id="CP000489">
    <property type="protein sequence ID" value="ABL69444.1"/>
    <property type="molecule type" value="Genomic_DNA"/>
</dbReference>
<evidence type="ECO:0000313" key="2">
    <source>
        <dbReference type="Proteomes" id="UP000000361"/>
    </source>
</evidence>
<dbReference type="EnsemblBacteria" id="ABL69444">
    <property type="protein sequence ID" value="ABL69444"/>
    <property type="gene ID" value="Pden_1339"/>
</dbReference>
<dbReference type="HOGENOM" id="CLU_093134_0_0_5"/>
<protein>
    <recommendedName>
        <fullName evidence="3">DUF1826 domain-containing protein</fullName>
    </recommendedName>
</protein>
<organism evidence="1 2">
    <name type="scientific">Paracoccus denitrificans (strain Pd 1222)</name>
    <dbReference type="NCBI Taxonomy" id="318586"/>
    <lineage>
        <taxon>Bacteria</taxon>
        <taxon>Pseudomonadati</taxon>
        <taxon>Pseudomonadota</taxon>
        <taxon>Alphaproteobacteria</taxon>
        <taxon>Rhodobacterales</taxon>
        <taxon>Paracoccaceae</taxon>
        <taxon>Paracoccus</taxon>
    </lineage>
</organism>